<dbReference type="SUPFAM" id="SSF53067">
    <property type="entry name" value="Actin-like ATPase domain"/>
    <property type="match status" value="2"/>
</dbReference>
<evidence type="ECO:0000313" key="3">
    <source>
        <dbReference type="EMBL" id="SEH43045.1"/>
    </source>
</evidence>
<accession>A0A1H6I623</accession>
<dbReference type="Pfam" id="PF01869">
    <property type="entry name" value="BcrAD_BadFG"/>
    <property type="match status" value="2"/>
</dbReference>
<proteinExistence type="predicted"/>
<dbReference type="InterPro" id="IPR018709">
    <property type="entry name" value="CoA_activase_DUF2229"/>
</dbReference>
<dbReference type="EMBL" id="FNWT01000002">
    <property type="protein sequence ID" value="SEH43045.1"/>
    <property type="molecule type" value="Genomic_DNA"/>
</dbReference>
<name>A0A1H6I623_9ACTN</name>
<comment type="caution">
    <text evidence="3">The sequence shown here is derived from an EMBL/GenBank/DDBJ whole genome shotgun (WGS) entry which is preliminary data.</text>
</comment>
<evidence type="ECO:0000313" key="4">
    <source>
        <dbReference type="Proteomes" id="UP000199135"/>
    </source>
</evidence>
<dbReference type="Gene3D" id="3.30.420.40">
    <property type="match status" value="4"/>
</dbReference>
<reference evidence="3 4" key="1">
    <citation type="submission" date="2016-10" db="EMBL/GenBank/DDBJ databases">
        <authorList>
            <person name="Varghese N."/>
            <person name="Submissions S."/>
        </authorList>
    </citation>
    <scope>NUCLEOTIDE SEQUENCE [LARGE SCALE GENOMIC DNA]</scope>
    <source>
        <strain evidence="3 4">WCP15</strain>
    </source>
</reference>
<dbReference type="Proteomes" id="UP000199135">
    <property type="component" value="Unassembled WGS sequence"/>
</dbReference>
<dbReference type="RefSeq" id="WP_078687007.1">
    <property type="nucleotide sequence ID" value="NZ_FNWT01000002.1"/>
</dbReference>
<sequence length="1589" mass="174117">MTNHSDSTKAQVESKQPIELEQFEAELRPKRRIDLTHANLRLGIDVGSTTVKLAVIDDSDNLVYANYERHHTDVKATAAQVFEKARAVLGDAPMRVSITGSGGMLLAQWLDVEFVQEVIASKHAVEALIPQTDCAIELGGEDAKIIYFDNGIEQRMNGTCAGGTGAFIDQMASLMETDASGLNELAKGAQHIYPIASRCGVFAKSDVQPLLNEGAAREDVAASIFQAVANQTISGLACGHPIRGYVAFLGGPLQYLSELRHRFYLTLNLDEEHRVIPQNAHLFVATGAALAGESNKYVTFSEVIEDLKNLGDTQGSEVERLDPLFATEADYAAFKERHDKEVVPKGTLDGYHGRVFIGLDAGSTTMKAAVVGEEGELLYTWYDNNNGDVLGTARKIMDDIYDHLSDDCVIGHVTTTGYGEGILIEALGADSGEIETVAHLRGAKAFVPDVNFILDIGGQDMKCLQVKNGIIEHISLNEACSSGCGSFIANFADSMGMDVREFARAAVGGERPVDLGSRCTVFMNSRVKQAQKEGATIGDVAAGLSYSVIKNALFKVIKLRDYDEIGRYVVVQGGTFMSDATLRAFELLTGREVIRPDIAGVMGAYGAALLARDRAGAAGTSELLSREQIDNLQVKHTNAHCGRCSNNCLLTINSFGNGRRFVTGNRCEKGSGKPKSQQSKAPNLFAFKNKLLFDRESLPADSAPRGTVGIPRALNMYENYPFWHTFFTKLGFSVVLSDPTTRKTYEAGTESMPSESVCYPAKLSHGHIMNLLEKDPDFIWMPCIRWERQEDKTAGNHYNCPIVMSYPQALGLNVDELSDPAVEYMDPFIPYDKKSELKRRLYELVQVQRKADAANGKGRFTGSDITRAEVDAAVNAAWEEDLAFKDQMHRKGDEVLEWIEDNDAHGIVLAGRPYHNDGEINHAIPEMLQGFGFAVLTEDSVAHKMGPERPIRVVDQWMYHSRLYRAARFVAARNDLDLIQLQSFGCGLDALTTDQVQEILEGSGKIYTVLKIDEVSNLGAARIRVRSLMAALKEERAELERKTAAGTAVEAIPVDVRMADGSLEKARRTDLSRRVPVYREAASAAFKKVRYTKEMQAEGYTILAPQMSPIHFEIVEALLKSSGYNVVLLPSVDHAAVDTGLKYVNNDICYPSILVTGQIMEAILSGKYDLSRTAVLISQTGGGCRATNYIALIRKALKDSGHENVPVISLSVAGGLDEDNPGFNILQPKLVKRAIYALLYGDLIMKCLYRVRPYEAEKGSADRLYDSLMSRAKTLIPRASRRSFYELCEDTVRRFDQLPLEADRTKPRVGVVGEILVKFHPTANNEVVKVIEGEGCEADVPGLVDFFLFGTSNQINMKDELGTKASSRLTHAAGIKLIEGMREPINKMLRKSDRFEPYGGIMDLGKKAESILSLCNTMGEGWLLTAEMVELIESGTPNIVCASPFACLPNHVVGKSVIKRLRQMHPESNIVAVDYDPGASEVNQLNRIKLMISVAKENYKRGGSFTLKGDDLQRPSFSSTARGAHLRRKGELDDHVVNEGASVSGGYAAYGTLVDEDGGVTVGRGEGRIHLSAEQLDAIEEAKRKAGVR</sequence>
<dbReference type="CDD" id="cd24035">
    <property type="entry name" value="ASKHA_NBD_O66634-like_rpt2"/>
    <property type="match status" value="1"/>
</dbReference>
<protein>
    <submittedName>
        <fullName evidence="3">CoA-substrate-specific enzyme activase, putative</fullName>
    </submittedName>
</protein>
<evidence type="ECO:0000259" key="1">
    <source>
        <dbReference type="Pfam" id="PF01869"/>
    </source>
</evidence>
<feature type="domain" description="ATPase BadF/BadG/BcrA/BcrD type" evidence="1">
    <location>
        <begin position="357"/>
        <end position="611"/>
    </location>
</feature>
<dbReference type="InterPro" id="IPR043129">
    <property type="entry name" value="ATPase_NBD"/>
</dbReference>
<dbReference type="Pfam" id="PF09989">
    <property type="entry name" value="DUF2229"/>
    <property type="match status" value="1"/>
</dbReference>
<dbReference type="PANTHER" id="PTHR32329:SF4">
    <property type="entry name" value="ACTIVATOR OF 2-HYDROXYACYL-COA DEHYDRATASE"/>
    <property type="match status" value="1"/>
</dbReference>
<feature type="domain" description="ATPase BadF/BadG/BcrA/BcrD type" evidence="1">
    <location>
        <begin position="42"/>
        <end position="255"/>
    </location>
</feature>
<dbReference type="PANTHER" id="PTHR32329">
    <property type="entry name" value="BIFUNCTIONAL PROTEIN [INCLUDES 2-HYDROXYACYL-COA DEHYDRATASE (N-TER) AND ITS ACTIVATOR DOMAIN (C_TERM)-RELATED"/>
    <property type="match status" value="1"/>
</dbReference>
<feature type="domain" description="DUF2229" evidence="2">
    <location>
        <begin position="707"/>
        <end position="941"/>
    </location>
</feature>
<organism evidence="3 4">
    <name type="scientific">Parafannyhessea umbonata</name>
    <dbReference type="NCBI Taxonomy" id="604330"/>
    <lineage>
        <taxon>Bacteria</taxon>
        <taxon>Bacillati</taxon>
        <taxon>Actinomycetota</taxon>
        <taxon>Coriobacteriia</taxon>
        <taxon>Coriobacteriales</taxon>
        <taxon>Atopobiaceae</taxon>
        <taxon>Parafannyhessea</taxon>
    </lineage>
</organism>
<gene>
    <name evidence="3" type="ORF">SAMN05216447_102125</name>
</gene>
<dbReference type="CDD" id="cd24034">
    <property type="entry name" value="ASKHA_NBD_O66634-like_rpt1"/>
    <property type="match status" value="1"/>
</dbReference>
<dbReference type="InterPro" id="IPR002731">
    <property type="entry name" value="ATPase_BadF"/>
</dbReference>
<keyword evidence="4" id="KW-1185">Reference proteome</keyword>
<dbReference type="InterPro" id="IPR051805">
    <property type="entry name" value="Dehydratase_Activator_Redct"/>
</dbReference>
<evidence type="ECO:0000259" key="2">
    <source>
        <dbReference type="Pfam" id="PF09989"/>
    </source>
</evidence>